<evidence type="ECO:0000256" key="6">
    <source>
        <dbReference type="ARBA" id="ARBA00022741"/>
    </source>
</evidence>
<evidence type="ECO:0000313" key="15">
    <source>
        <dbReference type="EMBL" id="TYS69248.1"/>
    </source>
</evidence>
<dbReference type="InterPro" id="IPR010918">
    <property type="entry name" value="PurM-like_C_dom"/>
</dbReference>
<evidence type="ECO:0000256" key="1">
    <source>
        <dbReference type="ARBA" id="ARBA00004686"/>
    </source>
</evidence>
<dbReference type="NCBIfam" id="TIGR00878">
    <property type="entry name" value="purM"/>
    <property type="match status" value="1"/>
</dbReference>
<keyword evidence="5 12" id="KW-0436">Ligase</keyword>
<dbReference type="OrthoDB" id="9802507at2"/>
<evidence type="ECO:0000256" key="5">
    <source>
        <dbReference type="ARBA" id="ARBA00022598"/>
    </source>
</evidence>
<comment type="similarity">
    <text evidence="2 12">Belongs to the AIR synthase family.</text>
</comment>
<dbReference type="Pfam" id="PF00586">
    <property type="entry name" value="AIRS"/>
    <property type="match status" value="1"/>
</dbReference>
<keyword evidence="6 12" id="KW-0547">Nucleotide-binding</keyword>
<dbReference type="HAMAP" id="MF_00741">
    <property type="entry name" value="AIRS"/>
    <property type="match status" value="1"/>
</dbReference>
<dbReference type="Gene3D" id="3.90.650.10">
    <property type="entry name" value="PurM-like C-terminal domain"/>
    <property type="match status" value="1"/>
</dbReference>
<dbReference type="InterPro" id="IPR036676">
    <property type="entry name" value="PurM-like_C_sf"/>
</dbReference>
<accession>A0A5D4T3L9</accession>
<dbReference type="InterPro" id="IPR004733">
    <property type="entry name" value="PurM_cligase"/>
</dbReference>
<protein>
    <recommendedName>
        <fullName evidence="4 12">Phosphoribosylformylglycinamidine cyclo-ligase</fullName>
        <ecNumber evidence="3 12">6.3.3.1</ecNumber>
    </recommendedName>
    <alternativeName>
        <fullName evidence="9 12">AIR synthase</fullName>
    </alternativeName>
    <alternativeName>
        <fullName evidence="10 12">AIRS</fullName>
    </alternativeName>
    <alternativeName>
        <fullName evidence="8 12">Phosphoribosyl-aminoimidazole synthetase</fullName>
    </alternativeName>
</protein>
<reference evidence="15 16" key="1">
    <citation type="submission" date="2019-08" db="EMBL/GenBank/DDBJ databases">
        <title>Bacillus genomes from the desert of Cuatro Cienegas, Coahuila.</title>
        <authorList>
            <person name="Olmedo-Alvarez G."/>
        </authorList>
    </citation>
    <scope>NUCLEOTIDE SEQUENCE [LARGE SCALE GENOMIC DNA]</scope>
    <source>
        <strain evidence="15 16">CH98b_3T</strain>
    </source>
</reference>
<name>A0A5D4T3L9_9BACI</name>
<evidence type="ECO:0000256" key="3">
    <source>
        <dbReference type="ARBA" id="ARBA00013047"/>
    </source>
</evidence>
<gene>
    <name evidence="12" type="primary">purM</name>
    <name evidence="15" type="ORF">FZC75_16970</name>
</gene>
<dbReference type="UniPathway" id="UPA00074">
    <property type="reaction ID" value="UER00129"/>
</dbReference>
<feature type="domain" description="PurM-like C-terminal" evidence="14">
    <location>
        <begin position="173"/>
        <end position="339"/>
    </location>
</feature>
<dbReference type="GO" id="GO:0004637">
    <property type="term" value="F:phosphoribosylamine-glycine ligase activity"/>
    <property type="evidence" value="ECO:0007669"/>
    <property type="project" value="TreeGrafter"/>
</dbReference>
<dbReference type="FunFam" id="3.30.1330.10:FF:000001">
    <property type="entry name" value="Phosphoribosylformylglycinamidine cyclo-ligase"/>
    <property type="match status" value="1"/>
</dbReference>
<proteinExistence type="inferred from homology"/>
<evidence type="ECO:0000256" key="4">
    <source>
        <dbReference type="ARBA" id="ARBA00020367"/>
    </source>
</evidence>
<keyword evidence="7 12" id="KW-0067">ATP-binding</keyword>
<dbReference type="Proteomes" id="UP000324517">
    <property type="component" value="Unassembled WGS sequence"/>
</dbReference>
<dbReference type="GO" id="GO:0006189">
    <property type="term" value="P:'de novo' IMP biosynthetic process"/>
    <property type="evidence" value="ECO:0007669"/>
    <property type="project" value="UniProtKB-UniRule"/>
</dbReference>
<dbReference type="Pfam" id="PF02769">
    <property type="entry name" value="AIRS_C"/>
    <property type="match status" value="1"/>
</dbReference>
<feature type="domain" description="PurM-like N-terminal" evidence="13">
    <location>
        <begin position="53"/>
        <end position="161"/>
    </location>
</feature>
<evidence type="ECO:0000256" key="12">
    <source>
        <dbReference type="HAMAP-Rule" id="MF_00741"/>
    </source>
</evidence>
<dbReference type="PANTHER" id="PTHR10520">
    <property type="entry name" value="TRIFUNCTIONAL PURINE BIOSYNTHETIC PROTEIN ADENOSINE-3-RELATED"/>
    <property type="match status" value="1"/>
</dbReference>
<evidence type="ECO:0000256" key="8">
    <source>
        <dbReference type="ARBA" id="ARBA00031908"/>
    </source>
</evidence>
<dbReference type="PANTHER" id="PTHR10520:SF12">
    <property type="entry name" value="TRIFUNCTIONAL PURINE BIOSYNTHETIC PROTEIN ADENOSINE-3"/>
    <property type="match status" value="1"/>
</dbReference>
<dbReference type="FunFam" id="3.90.650.10:FF:000001">
    <property type="entry name" value="Phosphoribosylformylglycinamidine cyclo-ligase"/>
    <property type="match status" value="1"/>
</dbReference>
<dbReference type="GO" id="GO:0005829">
    <property type="term" value="C:cytosol"/>
    <property type="evidence" value="ECO:0007669"/>
    <property type="project" value="TreeGrafter"/>
</dbReference>
<comment type="catalytic activity">
    <reaction evidence="11 12">
        <text>2-formamido-N(1)-(5-O-phospho-beta-D-ribosyl)acetamidine + ATP = 5-amino-1-(5-phospho-beta-D-ribosyl)imidazole + ADP + phosphate + H(+)</text>
        <dbReference type="Rhea" id="RHEA:23032"/>
        <dbReference type="ChEBI" id="CHEBI:15378"/>
        <dbReference type="ChEBI" id="CHEBI:30616"/>
        <dbReference type="ChEBI" id="CHEBI:43474"/>
        <dbReference type="ChEBI" id="CHEBI:137981"/>
        <dbReference type="ChEBI" id="CHEBI:147287"/>
        <dbReference type="ChEBI" id="CHEBI:456216"/>
        <dbReference type="EC" id="6.3.3.1"/>
    </reaction>
</comment>
<dbReference type="GO" id="GO:0046084">
    <property type="term" value="P:adenine biosynthetic process"/>
    <property type="evidence" value="ECO:0007669"/>
    <property type="project" value="TreeGrafter"/>
</dbReference>
<evidence type="ECO:0000256" key="11">
    <source>
        <dbReference type="ARBA" id="ARBA00049057"/>
    </source>
</evidence>
<dbReference type="InterPro" id="IPR036921">
    <property type="entry name" value="PurM-like_N_sf"/>
</dbReference>
<evidence type="ECO:0000256" key="2">
    <source>
        <dbReference type="ARBA" id="ARBA00010280"/>
    </source>
</evidence>
<organism evidence="15 16">
    <name type="scientific">Sutcliffiella horikoshii</name>
    <dbReference type="NCBI Taxonomy" id="79883"/>
    <lineage>
        <taxon>Bacteria</taxon>
        <taxon>Bacillati</taxon>
        <taxon>Bacillota</taxon>
        <taxon>Bacilli</taxon>
        <taxon>Bacillales</taxon>
        <taxon>Bacillaceae</taxon>
        <taxon>Sutcliffiella</taxon>
    </lineage>
</organism>
<dbReference type="AlphaFoldDB" id="A0A5D4T3L9"/>
<dbReference type="InterPro" id="IPR016188">
    <property type="entry name" value="PurM-like_N"/>
</dbReference>
<keyword evidence="12" id="KW-0963">Cytoplasm</keyword>
<dbReference type="SUPFAM" id="SSF56042">
    <property type="entry name" value="PurM C-terminal domain-like"/>
    <property type="match status" value="1"/>
</dbReference>
<comment type="caution">
    <text evidence="15">The sequence shown here is derived from an EMBL/GenBank/DDBJ whole genome shotgun (WGS) entry which is preliminary data.</text>
</comment>
<dbReference type="GO" id="GO:0004641">
    <property type="term" value="F:phosphoribosylformylglycinamidine cyclo-ligase activity"/>
    <property type="evidence" value="ECO:0007669"/>
    <property type="project" value="UniProtKB-UniRule"/>
</dbReference>
<sequence>MANAYKQAGVDIEAGYEAVTRMKKHVARTMRPEVMGGLGGFGGLFDLSAVNVKNPVLVSGTDGVGTKLMLAFQLDKHDTIGVDVVAMCVNDVVVQGAEPLYFLDYIACGKAVPERIEAIVKGIADGCEQAGCALVGGETAEMPGMYDDTEYDLAGFTVGVVEKERLINGSKIEPGNLLIGLSSSGIHSNGYSLVRKIVFEKGQLDLHKKYDGLGGTLGEELLTPTKIYVKPILEVLKKYDINGMAHITGGGFIENIPRMLPQGLQAEVDYGTWPIPPIFNLLQEVGELDRKEMFNIFNMGIGMVLAINEEILPEVVRILEANGEKAYLIGRVKEGEGITFGGGEIR</sequence>
<evidence type="ECO:0000256" key="9">
    <source>
        <dbReference type="ARBA" id="ARBA00032931"/>
    </source>
</evidence>
<comment type="subcellular location">
    <subcellularLocation>
        <location evidence="12">Cytoplasm</location>
    </subcellularLocation>
</comment>
<dbReference type="CDD" id="cd02196">
    <property type="entry name" value="PurM"/>
    <property type="match status" value="1"/>
</dbReference>
<evidence type="ECO:0000313" key="16">
    <source>
        <dbReference type="Proteomes" id="UP000324517"/>
    </source>
</evidence>
<dbReference type="SUPFAM" id="SSF55326">
    <property type="entry name" value="PurM N-terminal domain-like"/>
    <property type="match status" value="1"/>
</dbReference>
<evidence type="ECO:0000256" key="10">
    <source>
        <dbReference type="ARBA" id="ARBA00033093"/>
    </source>
</evidence>
<comment type="pathway">
    <text evidence="1 12">Purine metabolism; IMP biosynthesis via de novo pathway; 5-amino-1-(5-phospho-D-ribosyl)imidazole from N(2)-formyl-N(1)-(5-phospho-D-ribosyl)glycinamide: step 2/2.</text>
</comment>
<evidence type="ECO:0000259" key="13">
    <source>
        <dbReference type="Pfam" id="PF00586"/>
    </source>
</evidence>
<dbReference type="EC" id="6.3.3.1" evidence="3 12"/>
<evidence type="ECO:0000259" key="14">
    <source>
        <dbReference type="Pfam" id="PF02769"/>
    </source>
</evidence>
<keyword evidence="12" id="KW-0658">Purine biosynthesis</keyword>
<dbReference type="RefSeq" id="WP_148980124.1">
    <property type="nucleotide sequence ID" value="NZ_JBNILM010000008.1"/>
</dbReference>
<dbReference type="GO" id="GO:0005524">
    <property type="term" value="F:ATP binding"/>
    <property type="evidence" value="ECO:0007669"/>
    <property type="project" value="UniProtKB-KW"/>
</dbReference>
<dbReference type="Gene3D" id="3.30.1330.10">
    <property type="entry name" value="PurM-like, N-terminal domain"/>
    <property type="match status" value="1"/>
</dbReference>
<evidence type="ECO:0000256" key="7">
    <source>
        <dbReference type="ARBA" id="ARBA00022840"/>
    </source>
</evidence>
<dbReference type="EMBL" id="VTET01000009">
    <property type="protein sequence ID" value="TYS69248.1"/>
    <property type="molecule type" value="Genomic_DNA"/>
</dbReference>